<accession>A0A382GPD0</accession>
<gene>
    <name evidence="3" type="ORF">METZ01_LOCUS229307</name>
</gene>
<feature type="transmembrane region" description="Helical" evidence="2">
    <location>
        <begin position="6"/>
        <end position="37"/>
    </location>
</feature>
<dbReference type="SUPFAM" id="SSF117892">
    <property type="entry name" value="Band 7/SPFH domain"/>
    <property type="match status" value="1"/>
</dbReference>
<dbReference type="InterPro" id="IPR027705">
    <property type="entry name" value="Flotillin_fam"/>
</dbReference>
<name>A0A382GPD0_9ZZZZ</name>
<organism evidence="3">
    <name type="scientific">marine metagenome</name>
    <dbReference type="NCBI Taxonomy" id="408172"/>
    <lineage>
        <taxon>unclassified sequences</taxon>
        <taxon>metagenomes</taxon>
        <taxon>ecological metagenomes</taxon>
    </lineage>
</organism>
<dbReference type="AlphaFoldDB" id="A0A382GPD0"/>
<keyword evidence="2" id="KW-1133">Transmembrane helix</keyword>
<evidence type="ECO:0000313" key="3">
    <source>
        <dbReference type="EMBL" id="SVB76453.1"/>
    </source>
</evidence>
<dbReference type="PANTHER" id="PTHR13806">
    <property type="entry name" value="FLOTILLIN-RELATED"/>
    <property type="match status" value="1"/>
</dbReference>
<evidence type="ECO:0000256" key="2">
    <source>
        <dbReference type="SAM" id="Phobius"/>
    </source>
</evidence>
<dbReference type="PANTHER" id="PTHR13806:SF31">
    <property type="entry name" value="FLOTILLIN-LIKE PROTEIN 1-RELATED"/>
    <property type="match status" value="1"/>
</dbReference>
<keyword evidence="2" id="KW-0472">Membrane</keyword>
<evidence type="ECO:0000256" key="1">
    <source>
        <dbReference type="ARBA" id="ARBA00004308"/>
    </source>
</evidence>
<protein>
    <submittedName>
        <fullName evidence="3">Uncharacterized protein</fullName>
    </submittedName>
</protein>
<dbReference type="GO" id="GO:0012505">
    <property type="term" value="C:endomembrane system"/>
    <property type="evidence" value="ECO:0007669"/>
    <property type="project" value="UniProtKB-SubCell"/>
</dbReference>
<feature type="transmembrane region" description="Helical" evidence="2">
    <location>
        <begin position="49"/>
        <end position="70"/>
    </location>
</feature>
<proteinExistence type="predicted"/>
<dbReference type="InterPro" id="IPR036013">
    <property type="entry name" value="Band_7/SPFH_dom_sf"/>
</dbReference>
<reference evidence="3" key="1">
    <citation type="submission" date="2018-05" db="EMBL/GenBank/DDBJ databases">
        <authorList>
            <person name="Lanie J.A."/>
            <person name="Ng W.-L."/>
            <person name="Kazmierczak K.M."/>
            <person name="Andrzejewski T.M."/>
            <person name="Davidsen T.M."/>
            <person name="Wayne K.J."/>
            <person name="Tettelin H."/>
            <person name="Glass J.I."/>
            <person name="Rusch D."/>
            <person name="Podicherti R."/>
            <person name="Tsui H.-C.T."/>
            <person name="Winkler M.E."/>
        </authorList>
    </citation>
    <scope>NUCLEOTIDE SEQUENCE</scope>
</reference>
<feature type="non-terminal residue" evidence="3">
    <location>
        <position position="273"/>
    </location>
</feature>
<dbReference type="EMBL" id="UINC01056427">
    <property type="protein sequence ID" value="SVB76453.1"/>
    <property type="molecule type" value="Genomic_DNA"/>
</dbReference>
<comment type="subcellular location">
    <subcellularLocation>
        <location evidence="1">Endomembrane system</location>
    </subcellularLocation>
</comment>
<sequence length="273" mass="30749">MIEPFFGFIGTLGIIVSLLIIGGILAVFATIATLLFIRKVEPGYIGVRVGFLGYVISDTWIVGIPLLTTYKKMDISVKKLDIERKGHDGLICEDNIRADIEVAFYIKVNYPKVDYGDIDPNTPAGQALADRAMKNKNRFDDIRKVAQTVGCDRASDVDKLKELFEAKFSEALKTAGKLMEFQKLYTDRIRFREEIKQVIGHDLNGYALEDVAIDYLEQTPVETLNENNVLDAEGIRKITDITSGQQEVTNKRLQEKKVLINEQNKKALEEVTD</sequence>
<keyword evidence="2" id="KW-0812">Transmembrane</keyword>
<dbReference type="GO" id="GO:0005886">
    <property type="term" value="C:plasma membrane"/>
    <property type="evidence" value="ECO:0007669"/>
    <property type="project" value="TreeGrafter"/>
</dbReference>
<dbReference type="Gene3D" id="3.30.479.30">
    <property type="entry name" value="Band 7 domain"/>
    <property type="match status" value="1"/>
</dbReference>